<dbReference type="GO" id="GO:0032993">
    <property type="term" value="C:protein-DNA complex"/>
    <property type="evidence" value="ECO:0007669"/>
    <property type="project" value="TreeGrafter"/>
</dbReference>
<dbReference type="InterPro" id="IPR001867">
    <property type="entry name" value="OmpR/PhoB-type_DNA-bd"/>
</dbReference>
<dbReference type="AlphaFoldDB" id="A0A2S7F8I5"/>
<dbReference type="SUPFAM" id="SSF52172">
    <property type="entry name" value="CheY-like"/>
    <property type="match status" value="1"/>
</dbReference>
<dbReference type="Pfam" id="PF00486">
    <property type="entry name" value="Trans_reg_C"/>
    <property type="match status" value="1"/>
</dbReference>
<evidence type="ECO:0000256" key="9">
    <source>
        <dbReference type="PROSITE-ProRule" id="PRU01091"/>
    </source>
</evidence>
<evidence type="ECO:0000259" key="11">
    <source>
        <dbReference type="PROSITE" id="PS51755"/>
    </source>
</evidence>
<comment type="function">
    <text evidence="7">May play the central regulatory role in sporulation. It may be an element of the effector pathway responsible for the activation of sporulation genes in response to nutritional stress. Spo0A may act in concert with spo0H (a sigma factor) to control the expression of some genes that are critical to the sporulation process.</text>
</comment>
<dbReference type="CDD" id="cd00383">
    <property type="entry name" value="trans_reg_C"/>
    <property type="match status" value="1"/>
</dbReference>
<dbReference type="GO" id="GO:0000976">
    <property type="term" value="F:transcription cis-regulatory region binding"/>
    <property type="evidence" value="ECO:0007669"/>
    <property type="project" value="TreeGrafter"/>
</dbReference>
<proteinExistence type="predicted"/>
<dbReference type="GO" id="GO:0000156">
    <property type="term" value="F:phosphorelay response regulator activity"/>
    <property type="evidence" value="ECO:0007669"/>
    <property type="project" value="TreeGrafter"/>
</dbReference>
<evidence type="ECO:0000313" key="15">
    <source>
        <dbReference type="Proteomes" id="UP000321089"/>
    </source>
</evidence>
<dbReference type="EMBL" id="BKBC01000001">
    <property type="protein sequence ID" value="GEQ19512.1"/>
    <property type="molecule type" value="Genomic_DNA"/>
</dbReference>
<dbReference type="InterPro" id="IPR039420">
    <property type="entry name" value="WalR-like"/>
</dbReference>
<evidence type="ECO:0000256" key="3">
    <source>
        <dbReference type="ARBA" id="ARBA00023012"/>
    </source>
</evidence>
<dbReference type="SMART" id="SM00448">
    <property type="entry name" value="REC"/>
    <property type="match status" value="1"/>
</dbReference>
<dbReference type="InterPro" id="IPR011006">
    <property type="entry name" value="CheY-like_superfamily"/>
</dbReference>
<dbReference type="Gene3D" id="3.40.50.2300">
    <property type="match status" value="1"/>
</dbReference>
<reference evidence="13 14" key="1">
    <citation type="submission" date="2016-01" db="EMBL/GenBank/DDBJ databases">
        <title>Characterization of the Clostridium difficile lineages that are prevalent in Hong Kong and China.</title>
        <authorList>
            <person name="Kwok J.S.-L."/>
            <person name="Lam W.-Y."/>
            <person name="Ip M."/>
            <person name="Chan T.-F."/>
            <person name="Hawkey P.M."/>
            <person name="Tsui S.K.-W."/>
        </authorList>
    </citation>
    <scope>NUCLEOTIDE SEQUENCE [LARGE SCALE GENOMIC DNA]</scope>
    <source>
        <strain evidence="13 14">300064</strain>
    </source>
</reference>
<keyword evidence="4" id="KW-0805">Transcription regulation</keyword>
<evidence type="ECO:0000256" key="8">
    <source>
        <dbReference type="PROSITE-ProRule" id="PRU00169"/>
    </source>
</evidence>
<name>A0A2S7F8I5_CLOBU</name>
<feature type="DNA-binding region" description="OmpR/PhoB-type" evidence="9">
    <location>
        <begin position="134"/>
        <end position="230"/>
    </location>
</feature>
<evidence type="ECO:0000256" key="6">
    <source>
        <dbReference type="ARBA" id="ARBA00023163"/>
    </source>
</evidence>
<dbReference type="SUPFAM" id="SSF46894">
    <property type="entry name" value="C-terminal effector domain of the bipartite response regulators"/>
    <property type="match status" value="1"/>
</dbReference>
<dbReference type="InterPro" id="IPR016032">
    <property type="entry name" value="Sig_transdc_resp-reg_C-effctor"/>
</dbReference>
<dbReference type="Gene3D" id="1.10.10.10">
    <property type="entry name" value="Winged helix-like DNA-binding domain superfamily/Winged helix DNA-binding domain"/>
    <property type="match status" value="1"/>
</dbReference>
<evidence type="ECO:0000256" key="1">
    <source>
        <dbReference type="ARBA" id="ARBA00018672"/>
    </source>
</evidence>
<reference evidence="12 15" key="2">
    <citation type="submission" date="2019-07" db="EMBL/GenBank/DDBJ databases">
        <title>Whole genome shotgun sequence of Clostridium butyricum NBRC 3858.</title>
        <authorList>
            <person name="Hosoyama A."/>
            <person name="Uohara A."/>
            <person name="Ohji S."/>
            <person name="Ichikawa N."/>
        </authorList>
    </citation>
    <scope>NUCLEOTIDE SEQUENCE [LARGE SCALE GENOMIC DNA]</scope>
    <source>
        <strain evidence="12 15">NBRC 3858</strain>
    </source>
</reference>
<dbReference type="PANTHER" id="PTHR48111">
    <property type="entry name" value="REGULATOR OF RPOS"/>
    <property type="match status" value="1"/>
</dbReference>
<protein>
    <recommendedName>
        <fullName evidence="1">Stage 0 sporulation protein A homolog</fullName>
    </recommendedName>
</protein>
<dbReference type="CDD" id="cd17574">
    <property type="entry name" value="REC_OmpR"/>
    <property type="match status" value="1"/>
</dbReference>
<dbReference type="FunFam" id="3.40.50.2300:FF:000001">
    <property type="entry name" value="DNA-binding response regulator PhoB"/>
    <property type="match status" value="1"/>
</dbReference>
<dbReference type="PANTHER" id="PTHR48111:SF1">
    <property type="entry name" value="TWO-COMPONENT RESPONSE REGULATOR ORR33"/>
    <property type="match status" value="1"/>
</dbReference>
<accession>A0A2S7F8I5</accession>
<keyword evidence="6" id="KW-0804">Transcription</keyword>
<dbReference type="Pfam" id="PF00072">
    <property type="entry name" value="Response_reg"/>
    <property type="match status" value="1"/>
</dbReference>
<evidence type="ECO:0000313" key="13">
    <source>
        <dbReference type="EMBL" id="PPV13614.1"/>
    </source>
</evidence>
<dbReference type="Proteomes" id="UP000321089">
    <property type="component" value="Unassembled WGS sequence"/>
</dbReference>
<evidence type="ECO:0000256" key="4">
    <source>
        <dbReference type="ARBA" id="ARBA00023015"/>
    </source>
</evidence>
<comment type="caution">
    <text evidence="13">The sequence shown here is derived from an EMBL/GenBank/DDBJ whole genome shotgun (WGS) entry which is preliminary data.</text>
</comment>
<evidence type="ECO:0000256" key="5">
    <source>
        <dbReference type="ARBA" id="ARBA00023125"/>
    </source>
</evidence>
<dbReference type="PROSITE" id="PS50110">
    <property type="entry name" value="RESPONSE_REGULATORY"/>
    <property type="match status" value="1"/>
</dbReference>
<keyword evidence="2 8" id="KW-0597">Phosphoprotein</keyword>
<gene>
    <name evidence="13" type="ORF">AWN73_03510</name>
    <name evidence="12" type="ORF">CBU02nite_00180</name>
</gene>
<feature type="domain" description="Response regulatory" evidence="10">
    <location>
        <begin position="4"/>
        <end position="117"/>
    </location>
</feature>
<keyword evidence="5 9" id="KW-0238">DNA-binding</keyword>
<evidence type="ECO:0000256" key="7">
    <source>
        <dbReference type="ARBA" id="ARBA00024867"/>
    </source>
</evidence>
<dbReference type="InterPro" id="IPR036388">
    <property type="entry name" value="WH-like_DNA-bd_sf"/>
</dbReference>
<dbReference type="SMART" id="SM00862">
    <property type="entry name" value="Trans_reg_C"/>
    <property type="match status" value="1"/>
</dbReference>
<feature type="modified residue" description="4-aspartylphosphate" evidence="8">
    <location>
        <position position="53"/>
    </location>
</feature>
<dbReference type="PROSITE" id="PS51755">
    <property type="entry name" value="OMPR_PHOB"/>
    <property type="match status" value="1"/>
</dbReference>
<evidence type="ECO:0000256" key="2">
    <source>
        <dbReference type="ARBA" id="ARBA00022553"/>
    </source>
</evidence>
<dbReference type="EMBL" id="LRDH01000118">
    <property type="protein sequence ID" value="PPV13614.1"/>
    <property type="molecule type" value="Genomic_DNA"/>
</dbReference>
<dbReference type="Gene3D" id="6.10.250.690">
    <property type="match status" value="1"/>
</dbReference>
<dbReference type="InterPro" id="IPR001789">
    <property type="entry name" value="Sig_transdc_resp-reg_receiver"/>
</dbReference>
<feature type="domain" description="OmpR/PhoB-type" evidence="11">
    <location>
        <begin position="134"/>
        <end position="230"/>
    </location>
</feature>
<keyword evidence="3" id="KW-0902">Two-component regulatory system</keyword>
<sequence length="231" mass="27001">MSKLIYIADDEDNIRYLVKTFLENTGYEVEDFNNGELLLEKFQTKPCDMVILDVMMPGSDGFEICKKIREESIVPIIMLTARDTDIDYITGITLGSDDYFTKPFSPMSLVMRVKAIFRRIEFEHNINTEKNIPISELKFGNITINLHNKIVRFKDENLDLTPNEYNLLKYLFENCERAVSREELLDKIWGYDSEVETRAADDTVKRLRKKISHTDVSIETVWGFGFRLKDK</sequence>
<evidence type="ECO:0000313" key="14">
    <source>
        <dbReference type="Proteomes" id="UP000238081"/>
    </source>
</evidence>
<evidence type="ECO:0000259" key="10">
    <source>
        <dbReference type="PROSITE" id="PS50110"/>
    </source>
</evidence>
<dbReference type="GO" id="GO:0005829">
    <property type="term" value="C:cytosol"/>
    <property type="evidence" value="ECO:0007669"/>
    <property type="project" value="TreeGrafter"/>
</dbReference>
<organism evidence="13 14">
    <name type="scientific">Clostridium butyricum</name>
    <dbReference type="NCBI Taxonomy" id="1492"/>
    <lineage>
        <taxon>Bacteria</taxon>
        <taxon>Bacillati</taxon>
        <taxon>Bacillota</taxon>
        <taxon>Clostridia</taxon>
        <taxon>Eubacteriales</taxon>
        <taxon>Clostridiaceae</taxon>
        <taxon>Clostridium</taxon>
    </lineage>
</organism>
<dbReference type="Proteomes" id="UP000238081">
    <property type="component" value="Unassembled WGS sequence"/>
</dbReference>
<dbReference type="GO" id="GO:0006355">
    <property type="term" value="P:regulation of DNA-templated transcription"/>
    <property type="evidence" value="ECO:0007669"/>
    <property type="project" value="InterPro"/>
</dbReference>
<evidence type="ECO:0000313" key="12">
    <source>
        <dbReference type="EMBL" id="GEQ19512.1"/>
    </source>
</evidence>
<dbReference type="RefSeq" id="WP_003428340.1">
    <property type="nucleotide sequence ID" value="NZ_BKBC01000001.1"/>
</dbReference>